<dbReference type="InterPro" id="IPR018060">
    <property type="entry name" value="HTH_AraC"/>
</dbReference>
<organism evidence="6 7">
    <name type="scientific">Paenibacillus aurantiacus</name>
    <dbReference type="NCBI Taxonomy" id="1936118"/>
    <lineage>
        <taxon>Bacteria</taxon>
        <taxon>Bacillati</taxon>
        <taxon>Bacillota</taxon>
        <taxon>Bacilli</taxon>
        <taxon>Bacillales</taxon>
        <taxon>Paenibacillaceae</taxon>
        <taxon>Paenibacillus</taxon>
    </lineage>
</organism>
<proteinExistence type="predicted"/>
<reference evidence="6 7" key="1">
    <citation type="submission" date="2024-09" db="EMBL/GenBank/DDBJ databases">
        <authorList>
            <person name="Sun Q."/>
            <person name="Mori K."/>
        </authorList>
    </citation>
    <scope>NUCLEOTIDE SEQUENCE [LARGE SCALE GENOMIC DNA]</scope>
    <source>
        <strain evidence="6 7">TISTR 2452</strain>
    </source>
</reference>
<dbReference type="SUPFAM" id="SSF46689">
    <property type="entry name" value="Homeodomain-like"/>
    <property type="match status" value="2"/>
</dbReference>
<dbReference type="PROSITE" id="PS00041">
    <property type="entry name" value="HTH_ARAC_FAMILY_1"/>
    <property type="match status" value="1"/>
</dbReference>
<feature type="transmembrane region" description="Helical" evidence="4">
    <location>
        <begin position="319"/>
        <end position="343"/>
    </location>
</feature>
<dbReference type="Pfam" id="PF12833">
    <property type="entry name" value="HTH_18"/>
    <property type="match status" value="1"/>
</dbReference>
<dbReference type="PROSITE" id="PS01124">
    <property type="entry name" value="HTH_ARAC_FAMILY_2"/>
    <property type="match status" value="1"/>
</dbReference>
<dbReference type="PANTHER" id="PTHR43280:SF2">
    <property type="entry name" value="HTH-TYPE TRANSCRIPTIONAL REGULATOR EXSA"/>
    <property type="match status" value="1"/>
</dbReference>
<keyword evidence="3" id="KW-0804">Transcription</keyword>
<keyword evidence="4" id="KW-1133">Transmembrane helix</keyword>
<feature type="domain" description="HTH araC/xylS-type" evidence="5">
    <location>
        <begin position="678"/>
        <end position="776"/>
    </location>
</feature>
<keyword evidence="7" id="KW-1185">Reference proteome</keyword>
<dbReference type="Gene3D" id="3.30.450.20">
    <property type="entry name" value="PAS domain"/>
    <property type="match status" value="1"/>
</dbReference>
<protein>
    <submittedName>
        <fullName evidence="6">AraC family transcriptional regulator</fullName>
    </submittedName>
</protein>
<evidence type="ECO:0000256" key="1">
    <source>
        <dbReference type="ARBA" id="ARBA00023015"/>
    </source>
</evidence>
<name>A0ABV5KM68_9BACL</name>
<dbReference type="SMART" id="SM00342">
    <property type="entry name" value="HTH_ARAC"/>
    <property type="match status" value="1"/>
</dbReference>
<feature type="transmembrane region" description="Helical" evidence="4">
    <location>
        <begin position="12"/>
        <end position="40"/>
    </location>
</feature>
<sequence length="793" mass="89256">MNALRAMRSSKPVLANLAISYVTIVVVIVLLLCSILYLVVPPNYEEEIRANNAMVLDKASQRLESDVVERVNQIYLDLTLERKGEVELYTRNAFEGARSSIVDIQNLLKREVIQHADLVHAIHLFYPNSGVMISSLYGLQYETRAKDEASPRAMDWIDDMRHSKQTSLWTVPRLVPKDIYASVSGSNAMLPLMTYARSYPFNAPGKDSDILIGIDMKEAAVSAIIGQMMPADYPNTYLIDSNGVVLSAADKTLLGVRPAQAPFIDNLVASEAEAQSFSTEVDGGRYVVSDNKLASNGWRLYNVIPERHFYQKSILLQQIMLAICGLAVVVGLVLSGIFTAVSYQPIKRLVGRIKGLFDHPAEGKHNEFKLIDTAIHQLSSKVNSLEETLQANKPVIKHNVVLNMLHNRYGAEELDEQLALLDLPLDFAGYCCLVIDPVNQGFKALGPKTSQYVIYKLINELEATVLEGAHIIAEELPDRRIAVIVGANRQQDAVLDAIADLVLAEVRTEFALDIRIAYGLWVQERLDVHRSFAAAQTLIQYGFFYPESPILKQYHLLNREQSQLELPPSVLPKWTEKLQARSLDGVTAATDQLLRELKEGPYPAEYGRFVLMKLISLYSDFLKNVRFKQSGQFKIDLYKQYQDIYDIDRFRAWLVQSIAACFELMERRSDERATDSVEAVQSYISAHLAEDLSLDAVAAHVYLSPKYLSKIFKEETGVGYTDYVTRKRMERALELVRTNNLTVEQMAAAVGYGTPAYFIKKFKETYGATPKNYVRSLLKQEEPLQASGEVMRL</sequence>
<dbReference type="Proteomes" id="UP001589747">
    <property type="component" value="Unassembled WGS sequence"/>
</dbReference>
<dbReference type="InterPro" id="IPR018062">
    <property type="entry name" value="HTH_AraC-typ_CS"/>
</dbReference>
<dbReference type="RefSeq" id="WP_377493499.1">
    <property type="nucleotide sequence ID" value="NZ_JBHMDO010000017.1"/>
</dbReference>
<keyword evidence="4" id="KW-0812">Transmembrane</keyword>
<keyword evidence="1" id="KW-0805">Transcription regulation</keyword>
<dbReference type="PANTHER" id="PTHR43280">
    <property type="entry name" value="ARAC-FAMILY TRANSCRIPTIONAL REGULATOR"/>
    <property type="match status" value="1"/>
</dbReference>
<comment type="caution">
    <text evidence="6">The sequence shown here is derived from an EMBL/GenBank/DDBJ whole genome shotgun (WGS) entry which is preliminary data.</text>
</comment>
<gene>
    <name evidence="6" type="ORF">ACFFSY_10435</name>
</gene>
<accession>A0ABV5KM68</accession>
<dbReference type="EMBL" id="JBHMDO010000017">
    <property type="protein sequence ID" value="MFB9326331.1"/>
    <property type="molecule type" value="Genomic_DNA"/>
</dbReference>
<dbReference type="Pfam" id="PF17853">
    <property type="entry name" value="GGDEF_2"/>
    <property type="match status" value="1"/>
</dbReference>
<evidence type="ECO:0000313" key="6">
    <source>
        <dbReference type="EMBL" id="MFB9326331.1"/>
    </source>
</evidence>
<evidence type="ECO:0000256" key="2">
    <source>
        <dbReference type="ARBA" id="ARBA00023125"/>
    </source>
</evidence>
<evidence type="ECO:0000313" key="7">
    <source>
        <dbReference type="Proteomes" id="UP001589747"/>
    </source>
</evidence>
<keyword evidence="4" id="KW-0472">Membrane</keyword>
<keyword evidence="2" id="KW-0238">DNA-binding</keyword>
<dbReference type="Gene3D" id="1.10.10.60">
    <property type="entry name" value="Homeodomain-like"/>
    <property type="match status" value="2"/>
</dbReference>
<dbReference type="InterPro" id="IPR009057">
    <property type="entry name" value="Homeodomain-like_sf"/>
</dbReference>
<dbReference type="InterPro" id="IPR041522">
    <property type="entry name" value="CdaR_GGDEF"/>
</dbReference>
<evidence type="ECO:0000256" key="4">
    <source>
        <dbReference type="SAM" id="Phobius"/>
    </source>
</evidence>
<evidence type="ECO:0000259" key="5">
    <source>
        <dbReference type="PROSITE" id="PS01124"/>
    </source>
</evidence>
<evidence type="ECO:0000256" key="3">
    <source>
        <dbReference type="ARBA" id="ARBA00023163"/>
    </source>
</evidence>